<dbReference type="HOGENOM" id="CLU_011924_5_1_1"/>
<sequence>MSYHEQERHGLAAASGNGLDWFEESMSSFLAADVDLAGGGGGGGGAGGGGYAWWWAASPAAQQDDIGSVVAQTLSPPSTAAPAAASPSIASPAASSPSDVPSSSSKKRKSPAHRASGHTGGKKGGGGKGGGGGADRDMRWAEQLLNPCAVAVEAGNLSRVQHLFYVLGELESFSGDANHRLAAHGLRALARMLPAAVGPAAAAAVRVPPCSERPTPAFAAAEPRLFRASLIRFHEVSPWFALPNALANAAIAQASTCGAAAATPRPLHVVDLGVSHGVQWPTLLESLTRQPGGRAPPSVRLTVVGPGATATSPAAPFSASPPGYDFSPHLLRYAKSISLDLRISRAATLDDAVPGDDGEALVVCLQFRLGHAAAEERREILRKARGLNPELVVLSELDSGVVGGGGDGGGAAGEFAARLELLWRFLESTSAAFKGKDVEERRLLEAEAGAILAADVGAGEGREGWRERMAAAGFEEAPFGAEAVESARSLLRKYDSGWEMSPPAPATAAVALRWKGQPVSFCSLWRPAA</sequence>
<reference evidence="5" key="2">
    <citation type="submission" date="2018-05" db="EMBL/GenBank/DDBJ databases">
        <title>OmerRS3 (Oryza meridionalis Reference Sequence Version 3).</title>
        <authorList>
            <person name="Zhang J."/>
            <person name="Kudrna D."/>
            <person name="Lee S."/>
            <person name="Talag J."/>
            <person name="Welchert J."/>
            <person name="Wing R.A."/>
        </authorList>
    </citation>
    <scope>NUCLEOTIDE SEQUENCE [LARGE SCALE GENOMIC DNA]</scope>
    <source>
        <strain evidence="5">cv. OR44</strain>
    </source>
</reference>
<evidence type="ECO:0000256" key="2">
    <source>
        <dbReference type="ARBA" id="ARBA00023163"/>
    </source>
</evidence>
<keyword evidence="6" id="KW-1185">Reference proteome</keyword>
<comment type="similarity">
    <text evidence="3">Belongs to the GRAS family.</text>
</comment>
<proteinExistence type="inferred from homology"/>
<dbReference type="PANTHER" id="PTHR31636">
    <property type="entry name" value="OSJNBA0084A10.13 PROTEIN-RELATED"/>
    <property type="match status" value="1"/>
</dbReference>
<dbReference type="GO" id="GO:0042446">
    <property type="term" value="P:hormone biosynthetic process"/>
    <property type="evidence" value="ECO:0007669"/>
    <property type="project" value="EnsemblPlants"/>
</dbReference>
<feature type="compositionally biased region" description="Basic residues" evidence="4">
    <location>
        <begin position="105"/>
        <end position="116"/>
    </location>
</feature>
<feature type="short sequence motif" description="VHIID" evidence="3">
    <location>
        <begin position="267"/>
        <end position="271"/>
    </location>
</feature>
<feature type="compositionally biased region" description="Gly residues" evidence="4">
    <location>
        <begin position="118"/>
        <end position="133"/>
    </location>
</feature>
<dbReference type="AlphaFoldDB" id="A0A0E0D1Z8"/>
<dbReference type="eggNOG" id="ENOG502QSHA">
    <property type="taxonomic scope" value="Eukaryota"/>
</dbReference>
<name>A0A0E0D1Z8_9ORYZ</name>
<dbReference type="PROSITE" id="PS50985">
    <property type="entry name" value="GRAS"/>
    <property type="match status" value="1"/>
</dbReference>
<evidence type="ECO:0000313" key="5">
    <source>
        <dbReference type="EnsemblPlants" id="OMERI03G19190.1"/>
    </source>
</evidence>
<accession>A0A0E0D1Z8</accession>
<dbReference type="Proteomes" id="UP000008021">
    <property type="component" value="Chromosome 3"/>
</dbReference>
<dbReference type="STRING" id="40149.A0A0E0D1Z8"/>
<protein>
    <submittedName>
        <fullName evidence="5">Uncharacterized protein</fullName>
    </submittedName>
</protein>
<organism evidence="5">
    <name type="scientific">Oryza meridionalis</name>
    <dbReference type="NCBI Taxonomy" id="40149"/>
    <lineage>
        <taxon>Eukaryota</taxon>
        <taxon>Viridiplantae</taxon>
        <taxon>Streptophyta</taxon>
        <taxon>Embryophyta</taxon>
        <taxon>Tracheophyta</taxon>
        <taxon>Spermatophyta</taxon>
        <taxon>Magnoliopsida</taxon>
        <taxon>Liliopsida</taxon>
        <taxon>Poales</taxon>
        <taxon>Poaceae</taxon>
        <taxon>BOP clade</taxon>
        <taxon>Oryzoideae</taxon>
        <taxon>Oryzeae</taxon>
        <taxon>Oryzinae</taxon>
        <taxon>Oryza</taxon>
    </lineage>
</organism>
<dbReference type="GO" id="GO:2000032">
    <property type="term" value="P:regulation of secondary shoot formation"/>
    <property type="evidence" value="ECO:0007669"/>
    <property type="project" value="EnsemblPlants"/>
</dbReference>
<feature type="compositionally biased region" description="Low complexity" evidence="4">
    <location>
        <begin position="76"/>
        <end position="104"/>
    </location>
</feature>
<feature type="region of interest" description="SAW" evidence="3">
    <location>
        <begin position="453"/>
        <end position="526"/>
    </location>
</feature>
<evidence type="ECO:0000256" key="4">
    <source>
        <dbReference type="SAM" id="MobiDB-lite"/>
    </source>
</evidence>
<dbReference type="EnsemblPlants" id="OMERI03G19190.1">
    <property type="protein sequence ID" value="OMERI03G19190.1"/>
    <property type="gene ID" value="OMERI03G19190"/>
</dbReference>
<evidence type="ECO:0000256" key="3">
    <source>
        <dbReference type="PROSITE-ProRule" id="PRU01191"/>
    </source>
</evidence>
<evidence type="ECO:0000256" key="1">
    <source>
        <dbReference type="ARBA" id="ARBA00023015"/>
    </source>
</evidence>
<keyword evidence="1" id="KW-0805">Transcription regulation</keyword>
<reference evidence="5" key="1">
    <citation type="submission" date="2015-04" db="UniProtKB">
        <authorList>
            <consortium name="EnsemblPlants"/>
        </authorList>
    </citation>
    <scope>IDENTIFICATION</scope>
</reference>
<dbReference type="Pfam" id="PF03514">
    <property type="entry name" value="GRAS"/>
    <property type="match status" value="1"/>
</dbReference>
<dbReference type="Gramene" id="OMERI03G19190.1">
    <property type="protein sequence ID" value="OMERI03G19190.1"/>
    <property type="gene ID" value="OMERI03G19190"/>
</dbReference>
<evidence type="ECO:0000313" key="6">
    <source>
        <dbReference type="Proteomes" id="UP000008021"/>
    </source>
</evidence>
<feature type="region of interest" description="Disordered" evidence="4">
    <location>
        <begin position="76"/>
        <end position="135"/>
    </location>
</feature>
<comment type="caution">
    <text evidence="3">Lacks conserved residue(s) required for the propagation of feature annotation.</text>
</comment>
<keyword evidence="2" id="KW-0804">Transcription</keyword>
<dbReference type="InterPro" id="IPR005202">
    <property type="entry name" value="TF_GRAS"/>
</dbReference>